<reference evidence="2 3" key="1">
    <citation type="journal article" date="2016" name="Int. J. Syst. Evol. Microbiol.">
        <title>Lysobacter erysipheiresistens sp. nov., an antagonist of powdery mildew, isolated from tobacco-cultivated soil.</title>
        <authorList>
            <person name="Xie B."/>
            <person name="Li T."/>
            <person name="Lin X."/>
            <person name="Wang C.J."/>
            <person name="Chen Y.J."/>
            <person name="Liu W.J."/>
            <person name="Zhao Z.W."/>
        </authorList>
    </citation>
    <scope>NUCLEOTIDE SEQUENCE [LARGE SCALE GENOMIC DNA]</scope>
    <source>
        <strain evidence="2 3">RS-LYSO-3</strain>
    </source>
</reference>
<comment type="caution">
    <text evidence="2">The sequence shown here is derived from an EMBL/GenBank/DDBJ whole genome shotgun (WGS) entry which is preliminary data.</text>
</comment>
<dbReference type="RefSeq" id="WP_332617837.1">
    <property type="nucleotide sequence ID" value="NZ_JAXGFP010000007.1"/>
</dbReference>
<evidence type="ECO:0000313" key="2">
    <source>
        <dbReference type="EMBL" id="MEG3184883.1"/>
    </source>
</evidence>
<keyword evidence="3" id="KW-1185">Reference proteome</keyword>
<proteinExistence type="predicted"/>
<dbReference type="Proteomes" id="UP001355056">
    <property type="component" value="Unassembled WGS sequence"/>
</dbReference>
<feature type="domain" description="PilZ" evidence="1">
    <location>
        <begin position="9"/>
        <end position="112"/>
    </location>
</feature>
<dbReference type="Pfam" id="PF07238">
    <property type="entry name" value="PilZ"/>
    <property type="match status" value="1"/>
</dbReference>
<dbReference type="Gene3D" id="2.40.10.220">
    <property type="entry name" value="predicted glycosyltransferase like domains"/>
    <property type="match status" value="1"/>
</dbReference>
<dbReference type="InterPro" id="IPR009875">
    <property type="entry name" value="PilZ_domain"/>
</dbReference>
<evidence type="ECO:0000259" key="1">
    <source>
        <dbReference type="Pfam" id="PF07238"/>
    </source>
</evidence>
<dbReference type="SUPFAM" id="SSF141371">
    <property type="entry name" value="PilZ domain-like"/>
    <property type="match status" value="1"/>
</dbReference>
<name>A0ABU7Z0V5_9GAMM</name>
<gene>
    <name evidence="2" type="ORF">SNE34_12795</name>
</gene>
<organism evidence="2 3">
    <name type="scientific">Novilysobacter erysipheiresistens</name>
    <dbReference type="NCBI Taxonomy" id="1749332"/>
    <lineage>
        <taxon>Bacteria</taxon>
        <taxon>Pseudomonadati</taxon>
        <taxon>Pseudomonadota</taxon>
        <taxon>Gammaproteobacteria</taxon>
        <taxon>Lysobacterales</taxon>
        <taxon>Lysobacteraceae</taxon>
        <taxon>Novilysobacter</taxon>
    </lineage>
</organism>
<evidence type="ECO:0000313" key="3">
    <source>
        <dbReference type="Proteomes" id="UP001355056"/>
    </source>
</evidence>
<sequence>MSASAADTRRKPRRRVPDTVSVIDSMTGQVVGRLGNISETGMLLIASTPLVDDALYQLRFELADHGGRPLAVEIGGHVLWRDDASAPGQSWCGLRFINLPESQRRALRDWLELPGGSYV</sequence>
<accession>A0ABU7Z0V5</accession>
<dbReference type="EMBL" id="JAXGFP010000007">
    <property type="protein sequence ID" value="MEG3184883.1"/>
    <property type="molecule type" value="Genomic_DNA"/>
</dbReference>
<protein>
    <submittedName>
        <fullName evidence="2">PilZ domain-containing protein</fullName>
    </submittedName>
</protein>